<sequence length="176" mass="19466">MSKLHFLMFLLPLCPSILAAAAPPPPTIPSLTLSNSDALNLTFPKNPTLPSQPRLGDLPPDPLYSPIPDTILTLVFRNYTVPINHLSATRCVEAALGDILTHGDRIYSEIRVPRDYAWGAVELMLVPGRTMRWVEWSYAVKTIHMWLMEYDCVDLNFDVVVNGAGIVGTGRLANVI</sequence>
<dbReference type="EMBL" id="CAJPDR010000367">
    <property type="protein sequence ID" value="CAF9933986.1"/>
    <property type="molecule type" value="Genomic_DNA"/>
</dbReference>
<feature type="chain" id="PRO_5034323919" evidence="1">
    <location>
        <begin position="22"/>
        <end position="176"/>
    </location>
</feature>
<protein>
    <submittedName>
        <fullName evidence="2">Uncharacterized protein</fullName>
    </submittedName>
</protein>
<comment type="caution">
    <text evidence="2">The sequence shown here is derived from an EMBL/GenBank/DDBJ whole genome shotgun (WGS) entry which is preliminary data.</text>
</comment>
<keyword evidence="3" id="KW-1185">Reference proteome</keyword>
<evidence type="ECO:0000256" key="1">
    <source>
        <dbReference type="SAM" id="SignalP"/>
    </source>
</evidence>
<gene>
    <name evidence="2" type="ORF">ALECFALPRED_005806</name>
</gene>
<dbReference type="OrthoDB" id="10405637at2759"/>
<keyword evidence="1" id="KW-0732">Signal</keyword>
<reference evidence="2" key="1">
    <citation type="submission" date="2021-03" db="EMBL/GenBank/DDBJ databases">
        <authorList>
            <person name="Tagirdzhanova G."/>
        </authorList>
    </citation>
    <scope>NUCLEOTIDE SEQUENCE</scope>
</reference>
<evidence type="ECO:0000313" key="2">
    <source>
        <dbReference type="EMBL" id="CAF9933986.1"/>
    </source>
</evidence>
<dbReference type="AlphaFoldDB" id="A0A8H3FXC3"/>
<proteinExistence type="predicted"/>
<accession>A0A8H3FXC3</accession>
<name>A0A8H3FXC3_9LECA</name>
<organism evidence="2 3">
    <name type="scientific">Alectoria fallacina</name>
    <dbReference type="NCBI Taxonomy" id="1903189"/>
    <lineage>
        <taxon>Eukaryota</taxon>
        <taxon>Fungi</taxon>
        <taxon>Dikarya</taxon>
        <taxon>Ascomycota</taxon>
        <taxon>Pezizomycotina</taxon>
        <taxon>Lecanoromycetes</taxon>
        <taxon>OSLEUM clade</taxon>
        <taxon>Lecanoromycetidae</taxon>
        <taxon>Lecanorales</taxon>
        <taxon>Lecanorineae</taxon>
        <taxon>Parmeliaceae</taxon>
        <taxon>Alectoria</taxon>
    </lineage>
</organism>
<feature type="signal peptide" evidence="1">
    <location>
        <begin position="1"/>
        <end position="21"/>
    </location>
</feature>
<evidence type="ECO:0000313" key="3">
    <source>
        <dbReference type="Proteomes" id="UP000664203"/>
    </source>
</evidence>
<dbReference type="Proteomes" id="UP000664203">
    <property type="component" value="Unassembled WGS sequence"/>
</dbReference>